<keyword evidence="1" id="KW-1133">Transmembrane helix</keyword>
<reference evidence="2" key="1">
    <citation type="journal article" date="2020" name="Nature">
        <title>Giant virus diversity and host interactions through global metagenomics.</title>
        <authorList>
            <person name="Schulz F."/>
            <person name="Roux S."/>
            <person name="Paez-Espino D."/>
            <person name="Jungbluth S."/>
            <person name="Walsh D.A."/>
            <person name="Denef V.J."/>
            <person name="McMahon K.D."/>
            <person name="Konstantinidis K.T."/>
            <person name="Eloe-Fadrosh E.A."/>
            <person name="Kyrpides N.C."/>
            <person name="Woyke T."/>
        </authorList>
    </citation>
    <scope>NUCLEOTIDE SEQUENCE</scope>
    <source>
        <strain evidence="2">GVMAG-M-3300024336-7</strain>
    </source>
</reference>
<feature type="transmembrane region" description="Helical" evidence="1">
    <location>
        <begin position="38"/>
        <end position="57"/>
    </location>
</feature>
<dbReference type="AlphaFoldDB" id="A0A6C0IWT8"/>
<keyword evidence="1" id="KW-0472">Membrane</keyword>
<keyword evidence="1" id="KW-0812">Transmembrane</keyword>
<accession>A0A6C0IWT8</accession>
<evidence type="ECO:0000313" key="2">
    <source>
        <dbReference type="EMBL" id="QHT96905.1"/>
    </source>
</evidence>
<protein>
    <submittedName>
        <fullName evidence="2">Uncharacterized protein</fullName>
    </submittedName>
</protein>
<dbReference type="EMBL" id="MN740269">
    <property type="protein sequence ID" value="QHT96905.1"/>
    <property type="molecule type" value="Genomic_DNA"/>
</dbReference>
<evidence type="ECO:0000256" key="1">
    <source>
        <dbReference type="SAM" id="Phobius"/>
    </source>
</evidence>
<sequence length="87" mass="9770">MSVPYKKISDEKPSWKDTLAGVAVSAESDYNKYERIKLIAGLVITAMIVVAGLILWVTSEKLTTTSINDDGENVILSDRENYKMRFQ</sequence>
<organism evidence="2">
    <name type="scientific">viral metagenome</name>
    <dbReference type="NCBI Taxonomy" id="1070528"/>
    <lineage>
        <taxon>unclassified sequences</taxon>
        <taxon>metagenomes</taxon>
        <taxon>organismal metagenomes</taxon>
    </lineage>
</organism>
<proteinExistence type="predicted"/>
<name>A0A6C0IWT8_9ZZZZ</name>